<feature type="region of interest" description="Disordered" evidence="1">
    <location>
        <begin position="611"/>
        <end position="681"/>
    </location>
</feature>
<feature type="compositionally biased region" description="Pro residues" evidence="1">
    <location>
        <begin position="538"/>
        <end position="555"/>
    </location>
</feature>
<evidence type="ECO:0000256" key="1">
    <source>
        <dbReference type="SAM" id="MobiDB-lite"/>
    </source>
</evidence>
<evidence type="ECO:0000313" key="2">
    <source>
        <dbReference type="EMBL" id="MCR0982457.1"/>
    </source>
</evidence>
<evidence type="ECO:0000313" key="3">
    <source>
        <dbReference type="Proteomes" id="UP001524642"/>
    </source>
</evidence>
<feature type="compositionally biased region" description="Pro residues" evidence="1">
    <location>
        <begin position="503"/>
        <end position="515"/>
    </location>
</feature>
<comment type="caution">
    <text evidence="2">The sequence shown here is derived from an EMBL/GenBank/DDBJ whole genome shotgun (WGS) entry which is preliminary data.</text>
</comment>
<dbReference type="EMBL" id="JANJOU010000007">
    <property type="protein sequence ID" value="MCR0982457.1"/>
    <property type="molecule type" value="Genomic_DNA"/>
</dbReference>
<feature type="compositionally biased region" description="Low complexity" evidence="1">
    <location>
        <begin position="556"/>
        <end position="573"/>
    </location>
</feature>
<keyword evidence="3" id="KW-1185">Reference proteome</keyword>
<reference evidence="2 3" key="1">
    <citation type="submission" date="2022-06" db="EMBL/GenBank/DDBJ databases">
        <title>Roseomonas CN29.</title>
        <authorList>
            <person name="Cheng Y."/>
            <person name="He X."/>
        </authorList>
    </citation>
    <scope>NUCLEOTIDE SEQUENCE [LARGE SCALE GENOMIC DNA]</scope>
    <source>
        <strain evidence="2 3">CN29</strain>
    </source>
</reference>
<name>A0ABT1X5L3_9PROT</name>
<proteinExistence type="predicted"/>
<protein>
    <submittedName>
        <fullName evidence="2">DUF6212 domain-containing protein</fullName>
    </submittedName>
</protein>
<feature type="compositionally biased region" description="Low complexity" evidence="1">
    <location>
        <begin position="458"/>
        <end position="478"/>
    </location>
</feature>
<sequence>MLHADPLHLPRLAGGRPMVIVAEGVMDPSPLATPSLEVWMASPRQGVTLLHPAGTRAPDPAAATPLETPPAAAVALIASERLRIAALSRWWEEAAGLPAPPFLLASTGQAALPGLLALVTEALAAARTREAQSAGAVVAGRQEMELSREAMADAARYLAHRPPAAPRLVLSGEAGDGPPITGAFRQPLGTGLAGLAAIAVHLAGTGSGDGLLRVRLIGAEGGRVVGSWAVPASALAPGWLTLDLPTPLGPQKETAVLEVAPEGEGLPGLSRDARWSGPEGEHGVAASAWAGTPGSRYLAPSHWMPEEAGLVLPGDGVPLGLPESAWAAARALEGEAEAVALGEEPPRPVLRAAAKGRAVLLLPHLHLPGLDRLQITLNGGKGAEVAAWVYPLDSVPEDAAELERLSSGSAGTGWRTVPEEGLELTLPLSARLAGRAGLAVALRAGDEPATAEIAGVTASSVRPSAPEPEPAAALPSDSVASVEPPAPSQPSGTEAAPAAPAAAAPPAPTPDPVPAAPVVAVPTPAPGARPEPEVVTPAAPPLPAGLPVMPPPVVTAPPQTELQPAQPQPAVAAAPPPAALPEAPPIALVPRISEALRPTIALSVPMPGQPMAPPIPGAGPAPGPAAPPLSAVPPVAPPAPRAPEPAPAPAQGTASSLFAPQPAGAGAGAPQPVRAVPTNVQPGRAPARFEAVRLHQHLPGPSYRHLDMTVASLAAGPTRWASVRVKLQSKDGEPRLEFRQAAGWPHMFRDWLGRTSDKFGPFLRVSAPELQGFLDTITDERDAAMMQALLAVLPRAVEDACRQAGLSVAETNEWAETAKGLQEESRPAG</sequence>
<dbReference type="InterPro" id="IPR046184">
    <property type="entry name" value="DUF6212"/>
</dbReference>
<dbReference type="Proteomes" id="UP001524642">
    <property type="component" value="Unassembled WGS sequence"/>
</dbReference>
<feature type="region of interest" description="Disordered" evidence="1">
    <location>
        <begin position="457"/>
        <end position="577"/>
    </location>
</feature>
<dbReference type="Pfam" id="PF19717">
    <property type="entry name" value="DUF6212"/>
    <property type="match status" value="1"/>
</dbReference>
<organism evidence="2 3">
    <name type="scientific">Roseomonas populi</name>
    <dbReference type="NCBI Taxonomy" id="3121582"/>
    <lineage>
        <taxon>Bacteria</taxon>
        <taxon>Pseudomonadati</taxon>
        <taxon>Pseudomonadota</taxon>
        <taxon>Alphaproteobacteria</taxon>
        <taxon>Acetobacterales</taxon>
        <taxon>Roseomonadaceae</taxon>
        <taxon>Roseomonas</taxon>
    </lineage>
</organism>
<gene>
    <name evidence="2" type="ORF">NRP21_10385</name>
</gene>
<feature type="compositionally biased region" description="Low complexity" evidence="1">
    <location>
        <begin position="649"/>
        <end position="677"/>
    </location>
</feature>
<accession>A0ABT1X5L3</accession>
<feature type="compositionally biased region" description="Pro residues" evidence="1">
    <location>
        <begin position="611"/>
        <end position="648"/>
    </location>
</feature>
<dbReference type="RefSeq" id="WP_257716125.1">
    <property type="nucleotide sequence ID" value="NZ_JANJOU010000007.1"/>
</dbReference>